<protein>
    <submittedName>
        <fullName evidence="2">E3 ubiquitin-protein ligase Ubr3</fullName>
    </submittedName>
</protein>
<gene>
    <name evidence="2" type="ORF">KUF71_014974</name>
</gene>
<reference evidence="2" key="1">
    <citation type="submission" date="2021-07" db="EMBL/GenBank/DDBJ databases">
        <authorList>
            <person name="Catto M.A."/>
            <person name="Jacobson A."/>
            <person name="Kennedy G."/>
            <person name="Labadie P."/>
            <person name="Hunt B.G."/>
            <person name="Srinivasan R."/>
        </authorList>
    </citation>
    <scope>NUCLEOTIDE SEQUENCE</scope>
    <source>
        <strain evidence="2">PL_HMW_Pooled</strain>
        <tissue evidence="2">Head</tissue>
    </source>
</reference>
<sequence length="67" mass="8253">MEPKLREFYFGCYLQELASPRFPLRHKYDDIRERVTLNAEIHQKRMDDAEAKKRRAEERRLSKKTKK</sequence>
<reference evidence="2" key="2">
    <citation type="journal article" date="2023" name="BMC Genomics">
        <title>Pest status, molecular evolution, and epigenetic factors derived from the genome assembly of Frankliniella fusca, a thysanopteran phytovirus vector.</title>
        <authorList>
            <person name="Catto M.A."/>
            <person name="Labadie P.E."/>
            <person name="Jacobson A.L."/>
            <person name="Kennedy G.G."/>
            <person name="Srinivasan R."/>
            <person name="Hunt B.G."/>
        </authorList>
    </citation>
    <scope>NUCLEOTIDE SEQUENCE</scope>
    <source>
        <strain evidence="2">PL_HMW_Pooled</strain>
    </source>
</reference>
<organism evidence="2 3">
    <name type="scientific">Frankliniella fusca</name>
    <dbReference type="NCBI Taxonomy" id="407009"/>
    <lineage>
        <taxon>Eukaryota</taxon>
        <taxon>Metazoa</taxon>
        <taxon>Ecdysozoa</taxon>
        <taxon>Arthropoda</taxon>
        <taxon>Hexapoda</taxon>
        <taxon>Insecta</taxon>
        <taxon>Pterygota</taxon>
        <taxon>Neoptera</taxon>
        <taxon>Paraneoptera</taxon>
        <taxon>Thysanoptera</taxon>
        <taxon>Terebrantia</taxon>
        <taxon>Thripoidea</taxon>
        <taxon>Thripidae</taxon>
        <taxon>Frankliniella</taxon>
    </lineage>
</organism>
<dbReference type="EMBL" id="JAHWGI010001269">
    <property type="protein sequence ID" value="KAK3926638.1"/>
    <property type="molecule type" value="Genomic_DNA"/>
</dbReference>
<evidence type="ECO:0000256" key="1">
    <source>
        <dbReference type="SAM" id="MobiDB-lite"/>
    </source>
</evidence>
<feature type="compositionally biased region" description="Basic and acidic residues" evidence="1">
    <location>
        <begin position="44"/>
        <end position="60"/>
    </location>
</feature>
<evidence type="ECO:0000313" key="2">
    <source>
        <dbReference type="EMBL" id="KAK3926638.1"/>
    </source>
</evidence>
<accession>A0AAE1HSI2</accession>
<name>A0AAE1HSI2_9NEOP</name>
<evidence type="ECO:0000313" key="3">
    <source>
        <dbReference type="Proteomes" id="UP001219518"/>
    </source>
</evidence>
<comment type="caution">
    <text evidence="2">The sequence shown here is derived from an EMBL/GenBank/DDBJ whole genome shotgun (WGS) entry which is preliminary data.</text>
</comment>
<feature type="region of interest" description="Disordered" evidence="1">
    <location>
        <begin position="44"/>
        <end position="67"/>
    </location>
</feature>
<dbReference type="Proteomes" id="UP001219518">
    <property type="component" value="Unassembled WGS sequence"/>
</dbReference>
<proteinExistence type="predicted"/>
<dbReference type="AlphaFoldDB" id="A0AAE1HSI2"/>
<keyword evidence="3" id="KW-1185">Reference proteome</keyword>